<feature type="site" description="Transition state stabilizer" evidence="11">
    <location>
        <position position="418"/>
    </location>
</feature>
<dbReference type="FunFam" id="1.10.390.10:FF:000001">
    <property type="entry name" value="Aminopeptidase"/>
    <property type="match status" value="1"/>
</dbReference>
<evidence type="ECO:0000256" key="1">
    <source>
        <dbReference type="ARBA" id="ARBA00004609"/>
    </source>
</evidence>
<dbReference type="GO" id="GO:0005737">
    <property type="term" value="C:cytoplasm"/>
    <property type="evidence" value="ECO:0007669"/>
    <property type="project" value="TreeGrafter"/>
</dbReference>
<dbReference type="InterPro" id="IPR027268">
    <property type="entry name" value="Peptidase_M4/M1_CTD_sf"/>
</dbReference>
<dbReference type="InterPro" id="IPR050344">
    <property type="entry name" value="Peptidase_M1_aminopeptidases"/>
</dbReference>
<feature type="domain" description="Aminopeptidase N-like N-terminal" evidence="16">
    <location>
        <begin position="39"/>
        <end position="225"/>
    </location>
</feature>
<evidence type="ECO:0000259" key="14">
    <source>
        <dbReference type="Pfam" id="PF01433"/>
    </source>
</evidence>
<gene>
    <name evidence="18" type="primary">LOC100900890</name>
</gene>
<dbReference type="FunFam" id="1.25.50.20:FF:000002">
    <property type="entry name" value="Aminopeptidase"/>
    <property type="match status" value="1"/>
</dbReference>
<keyword evidence="4 12" id="KW-0645">Protease</keyword>
<dbReference type="FunFam" id="2.60.40.1730:FF:000002">
    <property type="entry name" value="Aminopeptidase"/>
    <property type="match status" value="1"/>
</dbReference>
<dbReference type="GO" id="GO:0042277">
    <property type="term" value="F:peptide binding"/>
    <property type="evidence" value="ECO:0007669"/>
    <property type="project" value="TreeGrafter"/>
</dbReference>
<accession>A0AAJ6QWW1</accession>
<dbReference type="RefSeq" id="XP_003746515.1">
    <property type="nucleotide sequence ID" value="XM_003746467.1"/>
</dbReference>
<evidence type="ECO:0000256" key="13">
    <source>
        <dbReference type="SAM" id="MobiDB-lite"/>
    </source>
</evidence>
<evidence type="ECO:0000256" key="3">
    <source>
        <dbReference type="ARBA" id="ARBA00022438"/>
    </source>
</evidence>
<dbReference type="InterPro" id="IPR045357">
    <property type="entry name" value="Aminopeptidase_N-like_N"/>
</dbReference>
<evidence type="ECO:0000313" key="17">
    <source>
        <dbReference type="Proteomes" id="UP000694867"/>
    </source>
</evidence>
<dbReference type="Gene3D" id="1.10.390.10">
    <property type="entry name" value="Neutral Protease Domain 2"/>
    <property type="match status" value="1"/>
</dbReference>
<evidence type="ECO:0000256" key="5">
    <source>
        <dbReference type="ARBA" id="ARBA00022723"/>
    </source>
</evidence>
<organism evidence="17 18">
    <name type="scientific">Galendromus occidentalis</name>
    <name type="common">western predatory mite</name>
    <dbReference type="NCBI Taxonomy" id="34638"/>
    <lineage>
        <taxon>Eukaryota</taxon>
        <taxon>Metazoa</taxon>
        <taxon>Ecdysozoa</taxon>
        <taxon>Arthropoda</taxon>
        <taxon>Chelicerata</taxon>
        <taxon>Arachnida</taxon>
        <taxon>Acari</taxon>
        <taxon>Parasitiformes</taxon>
        <taxon>Mesostigmata</taxon>
        <taxon>Gamasina</taxon>
        <taxon>Phytoseioidea</taxon>
        <taxon>Phytoseiidae</taxon>
        <taxon>Typhlodrominae</taxon>
        <taxon>Galendromus</taxon>
    </lineage>
</organism>
<feature type="binding site" evidence="10">
    <location>
        <position position="355"/>
    </location>
    <ligand>
        <name>Zn(2+)</name>
        <dbReference type="ChEBI" id="CHEBI:29105"/>
        <note>catalytic</note>
    </ligand>
</feature>
<dbReference type="KEGG" id="goe:100900890"/>
<dbReference type="InterPro" id="IPR014782">
    <property type="entry name" value="Peptidase_M1_dom"/>
</dbReference>
<evidence type="ECO:0000256" key="4">
    <source>
        <dbReference type="ARBA" id="ARBA00022670"/>
    </source>
</evidence>
<comment type="subcellular location">
    <subcellularLocation>
        <location evidence="1">Cell membrane</location>
        <topology evidence="1">Lipid-anchor</topology>
        <topology evidence="1">GPI-anchor</topology>
    </subcellularLocation>
</comment>
<evidence type="ECO:0000256" key="8">
    <source>
        <dbReference type="ARBA" id="ARBA00023049"/>
    </source>
</evidence>
<dbReference type="SUPFAM" id="SSF55486">
    <property type="entry name" value="Metalloproteases ('zincins'), catalytic domain"/>
    <property type="match status" value="1"/>
</dbReference>
<dbReference type="InterPro" id="IPR042097">
    <property type="entry name" value="Aminopeptidase_N-like_N_sf"/>
</dbReference>
<evidence type="ECO:0000256" key="9">
    <source>
        <dbReference type="PIRSR" id="PIRSR634016-1"/>
    </source>
</evidence>
<dbReference type="Pfam" id="PF01433">
    <property type="entry name" value="Peptidase_M1"/>
    <property type="match status" value="1"/>
</dbReference>
<feature type="domain" description="ERAP1-like C-terminal" evidence="15">
    <location>
        <begin position="557"/>
        <end position="869"/>
    </location>
</feature>
<evidence type="ECO:0000256" key="7">
    <source>
        <dbReference type="ARBA" id="ARBA00022833"/>
    </source>
</evidence>
<feature type="binding site" evidence="10">
    <location>
        <position position="336"/>
    </location>
    <ligand>
        <name>Zn(2+)</name>
        <dbReference type="ChEBI" id="CHEBI:29105"/>
        <note>catalytic</note>
    </ligand>
</feature>
<dbReference type="GO" id="GO:0006508">
    <property type="term" value="P:proteolysis"/>
    <property type="evidence" value="ECO:0007669"/>
    <property type="project" value="UniProtKB-KW"/>
</dbReference>
<dbReference type="InterPro" id="IPR034016">
    <property type="entry name" value="M1_APN-typ"/>
</dbReference>
<dbReference type="GeneID" id="100900890"/>
<keyword evidence="5 10" id="KW-0479">Metal-binding</keyword>
<dbReference type="Pfam" id="PF17900">
    <property type="entry name" value="Peptidase_M1_N"/>
    <property type="match status" value="1"/>
</dbReference>
<dbReference type="InterPro" id="IPR001930">
    <property type="entry name" value="Peptidase_M1"/>
</dbReference>
<dbReference type="Gene3D" id="1.25.50.20">
    <property type="match status" value="1"/>
</dbReference>
<evidence type="ECO:0000256" key="12">
    <source>
        <dbReference type="RuleBase" id="RU364040"/>
    </source>
</evidence>
<evidence type="ECO:0000259" key="15">
    <source>
        <dbReference type="Pfam" id="PF11838"/>
    </source>
</evidence>
<evidence type="ECO:0000256" key="11">
    <source>
        <dbReference type="PIRSR" id="PIRSR634016-4"/>
    </source>
</evidence>
<name>A0AAJ6QWW1_9ACAR</name>
<reference evidence="18" key="1">
    <citation type="submission" date="2025-08" db="UniProtKB">
        <authorList>
            <consortium name="RefSeq"/>
        </authorList>
    </citation>
    <scope>IDENTIFICATION</scope>
</reference>
<evidence type="ECO:0000313" key="18">
    <source>
        <dbReference type="RefSeq" id="XP_003746515.1"/>
    </source>
</evidence>
<dbReference type="GO" id="GO:0005886">
    <property type="term" value="C:plasma membrane"/>
    <property type="evidence" value="ECO:0007669"/>
    <property type="project" value="UniProtKB-SubCell"/>
</dbReference>
<keyword evidence="6 12" id="KW-0378">Hydrolase</keyword>
<proteinExistence type="inferred from homology"/>
<feature type="active site" description="Proton acceptor" evidence="9">
    <location>
        <position position="333"/>
    </location>
</feature>
<dbReference type="Proteomes" id="UP000694867">
    <property type="component" value="Unplaced"/>
</dbReference>
<keyword evidence="8 12" id="KW-0482">Metalloprotease</keyword>
<comment type="similarity">
    <text evidence="2 12">Belongs to the peptidase M1 family.</text>
</comment>
<feature type="domain" description="Peptidase M1 membrane alanine aminopeptidase" evidence="14">
    <location>
        <begin position="260"/>
        <end position="477"/>
    </location>
</feature>
<keyword evidence="7 10" id="KW-0862">Zinc</keyword>
<dbReference type="GO" id="GO:0008270">
    <property type="term" value="F:zinc ion binding"/>
    <property type="evidence" value="ECO:0007669"/>
    <property type="project" value="UniProtKB-UniRule"/>
</dbReference>
<feature type="binding site" evidence="10">
    <location>
        <position position="332"/>
    </location>
    <ligand>
        <name>Zn(2+)</name>
        <dbReference type="ChEBI" id="CHEBI:29105"/>
        <note>catalytic</note>
    </ligand>
</feature>
<evidence type="ECO:0000256" key="6">
    <source>
        <dbReference type="ARBA" id="ARBA00022801"/>
    </source>
</evidence>
<dbReference type="SUPFAM" id="SSF63737">
    <property type="entry name" value="Leukotriene A4 hydrolase N-terminal domain"/>
    <property type="match status" value="1"/>
</dbReference>
<dbReference type="PANTHER" id="PTHR11533:SF174">
    <property type="entry name" value="PUROMYCIN-SENSITIVE AMINOPEPTIDASE-RELATED"/>
    <property type="match status" value="1"/>
</dbReference>
<dbReference type="PANTHER" id="PTHR11533">
    <property type="entry name" value="PROTEASE M1 ZINC METALLOPROTEASE"/>
    <property type="match status" value="1"/>
</dbReference>
<dbReference type="GO" id="GO:0005615">
    <property type="term" value="C:extracellular space"/>
    <property type="evidence" value="ECO:0007669"/>
    <property type="project" value="TreeGrafter"/>
</dbReference>
<dbReference type="CDD" id="cd09601">
    <property type="entry name" value="M1_APN-Q_like"/>
    <property type="match status" value="1"/>
</dbReference>
<dbReference type="InterPro" id="IPR024571">
    <property type="entry name" value="ERAP1-like_C_dom"/>
</dbReference>
<dbReference type="Gene3D" id="2.60.40.1910">
    <property type="match status" value="1"/>
</dbReference>
<keyword evidence="3 12" id="KW-0031">Aminopeptidase</keyword>
<dbReference type="PRINTS" id="PR00756">
    <property type="entry name" value="ALADIPTASE"/>
</dbReference>
<comment type="cofactor">
    <cofactor evidence="10 12">
        <name>Zn(2+)</name>
        <dbReference type="ChEBI" id="CHEBI:29105"/>
    </cofactor>
    <text evidence="10 12">Binds 1 zinc ion per subunit.</text>
</comment>
<sequence>MSSSGIKDSSTPMDESQSAISSALSDHKPQFQRLPKNIVPESYNITLKTDLEEFIFQGSIKVTVKVLEASRTLKLDSDQLNVSNAELAIVSSGKVLKPEIKILPDEERLLFVFDEEIPIGDAVFSCEFRGILGDKLRGLYRSKSKNAKGEDAYFAVTQFEPMDAHRAFPCWDEPAIKATFNLTLIVRKDKLALSNMLPIDEQPLPEDNEWKVVRFQTTPKMSTYLVAVVVGEYDYVEGITQSKIRVRAYVPLGKKEQGRYALDTAVKALDFFEKYYNVSYPLPKADLVSIADFEAGAMENWGLITCRETLILYDPTHTSTIRKQTIAAIISHELAHMWFGNLVTMQWWTDLWLNEGFARFMENLATHALFPEYDIWTQFVSEGLNQALGLDALDSSHPIEVPIEHPAVVDEIFDLISYEKGASIIRMLNNYIGDKKFRAGMQLYLSQNKYKNTFTSDLWRALEEASSVPVQSIMDTWVKQMGFPLISVKSRKDGANVILTLSQEKFYSWAETPQRKKSQPIWKVPIDIATSKNQLKQILLETPTQEIIVENASDADWIHVNHGAVSPFRTLYETDRLQAFLPAIKDLKLSAVDRYMLHADISACVQSGYRNSTEVLQLTRAYENETDFSVWTSIASLFEKLNVLLSEREDLQLKLHEFGRGLYRKIYEKLGWDPKTDDVHTTMLLRVQVLTMLVTFGDKEVLGEARRRFADHVSKKKILMADIRQPVYRAMAKTMNSETWVRMMKLHKETTLKEEANRIANSLGHVVDEYYIQKVIQFADTEVRIQDAPFVISSVASTALGRNKVWEHYTTNFEMYKTNYASGHLLTRLIKGVTEDFSSFEKAKEVENFFATKNIPGAELTVRQSIENIISNARWLQRDEQLIKEFFSKLN</sequence>
<protein>
    <recommendedName>
        <fullName evidence="12">Aminopeptidase</fullName>
        <ecNumber evidence="12">3.4.11.-</ecNumber>
    </recommendedName>
</protein>
<dbReference type="Pfam" id="PF11838">
    <property type="entry name" value="ERAP1_C"/>
    <property type="match status" value="1"/>
</dbReference>
<evidence type="ECO:0000259" key="16">
    <source>
        <dbReference type="Pfam" id="PF17900"/>
    </source>
</evidence>
<dbReference type="GO" id="GO:0043171">
    <property type="term" value="P:peptide catabolic process"/>
    <property type="evidence" value="ECO:0007669"/>
    <property type="project" value="TreeGrafter"/>
</dbReference>
<keyword evidence="17" id="KW-1185">Reference proteome</keyword>
<feature type="region of interest" description="Disordered" evidence="13">
    <location>
        <begin position="1"/>
        <end position="22"/>
    </location>
</feature>
<dbReference type="EC" id="3.4.11.-" evidence="12"/>
<dbReference type="Gene3D" id="2.60.40.1730">
    <property type="entry name" value="tricorn interacting facor f3 domain"/>
    <property type="match status" value="1"/>
</dbReference>
<dbReference type="AlphaFoldDB" id="A0AAJ6QWW1"/>
<dbReference type="GO" id="GO:0070006">
    <property type="term" value="F:metalloaminopeptidase activity"/>
    <property type="evidence" value="ECO:0007669"/>
    <property type="project" value="TreeGrafter"/>
</dbReference>
<evidence type="ECO:0000256" key="10">
    <source>
        <dbReference type="PIRSR" id="PIRSR634016-3"/>
    </source>
</evidence>
<evidence type="ECO:0000256" key="2">
    <source>
        <dbReference type="ARBA" id="ARBA00010136"/>
    </source>
</evidence>